<evidence type="ECO:0000313" key="3">
    <source>
        <dbReference type="Proteomes" id="UP000578449"/>
    </source>
</evidence>
<accession>A0A840NZM2</accession>
<name>A0A840NZM2_9ACTN</name>
<sequence>NGNLGAGASTSFGFQVSRPNGNTATPSGYTCTSP</sequence>
<dbReference type="AlphaFoldDB" id="A0A840NZM2"/>
<keyword evidence="3" id="KW-1185">Reference proteome</keyword>
<dbReference type="EMBL" id="JACHGN010000004">
    <property type="protein sequence ID" value="MBB5132199.1"/>
    <property type="molecule type" value="Genomic_DNA"/>
</dbReference>
<evidence type="ECO:0000256" key="1">
    <source>
        <dbReference type="SAM" id="MobiDB-lite"/>
    </source>
</evidence>
<proteinExistence type="predicted"/>
<feature type="non-terminal residue" evidence="2">
    <location>
        <position position="1"/>
    </location>
</feature>
<gene>
    <name evidence="2" type="ORF">HNP84_001915</name>
</gene>
<comment type="caution">
    <text evidence="2">The sequence shown here is derived from an EMBL/GenBank/DDBJ whole genome shotgun (WGS) entry which is preliminary data.</text>
</comment>
<evidence type="ECO:0000313" key="2">
    <source>
        <dbReference type="EMBL" id="MBB5132199.1"/>
    </source>
</evidence>
<dbReference type="Proteomes" id="UP000578449">
    <property type="component" value="Unassembled WGS sequence"/>
</dbReference>
<reference evidence="2 3" key="1">
    <citation type="submission" date="2020-08" db="EMBL/GenBank/DDBJ databases">
        <title>Genomic Encyclopedia of Type Strains, Phase IV (KMG-IV): sequencing the most valuable type-strain genomes for metagenomic binning, comparative biology and taxonomic classification.</title>
        <authorList>
            <person name="Goeker M."/>
        </authorList>
    </citation>
    <scope>NUCLEOTIDE SEQUENCE [LARGE SCALE GENOMIC DNA]</scope>
    <source>
        <strain evidence="2 3">DSM 45615</strain>
    </source>
</reference>
<feature type="region of interest" description="Disordered" evidence="1">
    <location>
        <begin position="1"/>
        <end position="34"/>
    </location>
</feature>
<organism evidence="2 3">
    <name type="scientific">Thermocatellispora tengchongensis</name>
    <dbReference type="NCBI Taxonomy" id="1073253"/>
    <lineage>
        <taxon>Bacteria</taxon>
        <taxon>Bacillati</taxon>
        <taxon>Actinomycetota</taxon>
        <taxon>Actinomycetes</taxon>
        <taxon>Streptosporangiales</taxon>
        <taxon>Streptosporangiaceae</taxon>
        <taxon>Thermocatellispora</taxon>
    </lineage>
</organism>
<protein>
    <submittedName>
        <fullName evidence="2">Uncharacterized protein</fullName>
    </submittedName>
</protein>